<keyword evidence="4" id="KW-1185">Reference proteome</keyword>
<gene>
    <name evidence="3" type="ORF">GCM10023147_20240</name>
</gene>
<evidence type="ECO:0000313" key="3">
    <source>
        <dbReference type="EMBL" id="GAA4391368.1"/>
    </source>
</evidence>
<evidence type="ECO:0000256" key="1">
    <source>
        <dbReference type="SAM" id="MobiDB-lite"/>
    </source>
</evidence>
<accession>A0ABP8JIG5</accession>
<organism evidence="3 4">
    <name type="scientific">Tsukamurella soli</name>
    <dbReference type="NCBI Taxonomy" id="644556"/>
    <lineage>
        <taxon>Bacteria</taxon>
        <taxon>Bacillati</taxon>
        <taxon>Actinomycetota</taxon>
        <taxon>Actinomycetes</taxon>
        <taxon>Mycobacteriales</taxon>
        <taxon>Tsukamurellaceae</taxon>
        <taxon>Tsukamurella</taxon>
    </lineage>
</organism>
<keyword evidence="2" id="KW-1133">Transmembrane helix</keyword>
<sequence length="144" mass="14712">MCVAVATSRWNLLSILVSPGSTSGVASAAIAVHGCGGGLTARRSSTTSSPRDGNRRTGDRRLRRAELLGWRGTFRAVAVLAALAALVIARFTPVDVPDHGPSVRTELRAIGTRAGASALESSLGGLAALLIMAALRLTGPANRG</sequence>
<evidence type="ECO:0000256" key="2">
    <source>
        <dbReference type="SAM" id="Phobius"/>
    </source>
</evidence>
<comment type="caution">
    <text evidence="3">The sequence shown here is derived from an EMBL/GenBank/DDBJ whole genome shotgun (WGS) entry which is preliminary data.</text>
</comment>
<evidence type="ECO:0000313" key="4">
    <source>
        <dbReference type="Proteomes" id="UP001500635"/>
    </source>
</evidence>
<feature type="region of interest" description="Disordered" evidence="1">
    <location>
        <begin position="38"/>
        <end position="58"/>
    </location>
</feature>
<feature type="transmembrane region" description="Helical" evidence="2">
    <location>
        <begin position="114"/>
        <end position="135"/>
    </location>
</feature>
<feature type="transmembrane region" description="Helical" evidence="2">
    <location>
        <begin position="73"/>
        <end position="94"/>
    </location>
</feature>
<feature type="compositionally biased region" description="Low complexity" evidence="1">
    <location>
        <begin position="42"/>
        <end position="51"/>
    </location>
</feature>
<keyword evidence="2" id="KW-0472">Membrane</keyword>
<dbReference type="EMBL" id="BAABFR010000025">
    <property type="protein sequence ID" value="GAA4391368.1"/>
    <property type="molecule type" value="Genomic_DNA"/>
</dbReference>
<dbReference type="Proteomes" id="UP001500635">
    <property type="component" value="Unassembled WGS sequence"/>
</dbReference>
<reference evidence="4" key="1">
    <citation type="journal article" date="2019" name="Int. J. Syst. Evol. Microbiol.">
        <title>The Global Catalogue of Microorganisms (GCM) 10K type strain sequencing project: providing services to taxonomists for standard genome sequencing and annotation.</title>
        <authorList>
            <consortium name="The Broad Institute Genomics Platform"/>
            <consortium name="The Broad Institute Genome Sequencing Center for Infectious Disease"/>
            <person name="Wu L."/>
            <person name="Ma J."/>
        </authorList>
    </citation>
    <scope>NUCLEOTIDE SEQUENCE [LARGE SCALE GENOMIC DNA]</scope>
    <source>
        <strain evidence="4">JCM 17688</strain>
    </source>
</reference>
<protein>
    <submittedName>
        <fullName evidence="3">Uncharacterized protein</fullName>
    </submittedName>
</protein>
<name>A0ABP8JIG5_9ACTN</name>
<proteinExistence type="predicted"/>
<keyword evidence="2" id="KW-0812">Transmembrane</keyword>